<name>A0A5S4YMZ3_9BRAD</name>
<protein>
    <submittedName>
        <fullName evidence="1">Uncharacterized protein</fullName>
    </submittedName>
</protein>
<dbReference type="AlphaFoldDB" id="A0A5S4YMZ3"/>
<gene>
    <name evidence="1" type="ORF">FXV83_16310</name>
</gene>
<dbReference type="EMBL" id="VSTH01000051">
    <property type="protein sequence ID" value="TYO65498.1"/>
    <property type="molecule type" value="Genomic_DNA"/>
</dbReference>
<reference evidence="1 2" key="1">
    <citation type="submission" date="2019-08" db="EMBL/GenBank/DDBJ databases">
        <title>Bradyrhizobium hipponensis sp. nov., a rhizobium isolated from a Lupinus angustifolius root nodule in Tunisia.</title>
        <authorList>
            <person name="Off K."/>
            <person name="Rejili M."/>
            <person name="Mars M."/>
            <person name="Brachmann A."/>
            <person name="Marin M."/>
        </authorList>
    </citation>
    <scope>NUCLEOTIDE SEQUENCE [LARGE SCALE GENOMIC DNA]</scope>
    <source>
        <strain evidence="2">aSej3</strain>
    </source>
</reference>
<evidence type="ECO:0000313" key="1">
    <source>
        <dbReference type="EMBL" id="TYO65498.1"/>
    </source>
</evidence>
<evidence type="ECO:0000313" key="2">
    <source>
        <dbReference type="Proteomes" id="UP000324797"/>
    </source>
</evidence>
<comment type="caution">
    <text evidence="1">The sequence shown here is derived from an EMBL/GenBank/DDBJ whole genome shotgun (WGS) entry which is preliminary data.</text>
</comment>
<proteinExistence type="predicted"/>
<dbReference type="RefSeq" id="WP_148740432.1">
    <property type="nucleotide sequence ID" value="NZ_VSTH01000051.1"/>
</dbReference>
<dbReference type="Proteomes" id="UP000324797">
    <property type="component" value="Unassembled WGS sequence"/>
</dbReference>
<sequence length="60" mass="6914">MARSSYVYVVMTNGSPEAAFTVKHELATYLNKRDPMKPPYTIWRLRDGGKEPELTQIIEL</sequence>
<organism evidence="1 2">
    <name type="scientific">Bradyrhizobium hipponense</name>
    <dbReference type="NCBI Taxonomy" id="2605638"/>
    <lineage>
        <taxon>Bacteria</taxon>
        <taxon>Pseudomonadati</taxon>
        <taxon>Pseudomonadota</taxon>
        <taxon>Alphaproteobacteria</taxon>
        <taxon>Hyphomicrobiales</taxon>
        <taxon>Nitrobacteraceae</taxon>
        <taxon>Bradyrhizobium</taxon>
    </lineage>
</organism>
<keyword evidence="2" id="KW-1185">Reference proteome</keyword>
<accession>A0A5S4YMZ3</accession>